<dbReference type="PANTHER" id="PTHR19963">
    <property type="entry name" value="CCHC-TYPE DOMAIN-CONTAINING PROTEIN"/>
    <property type="match status" value="1"/>
</dbReference>
<organism evidence="4 5">
    <name type="scientific">Strongylocentrotus purpuratus</name>
    <name type="common">Purple sea urchin</name>
    <dbReference type="NCBI Taxonomy" id="7668"/>
    <lineage>
        <taxon>Eukaryota</taxon>
        <taxon>Metazoa</taxon>
        <taxon>Echinodermata</taxon>
        <taxon>Eleutherozoa</taxon>
        <taxon>Echinozoa</taxon>
        <taxon>Echinoidea</taxon>
        <taxon>Euechinoidea</taxon>
        <taxon>Echinacea</taxon>
        <taxon>Camarodonta</taxon>
        <taxon>Echinidea</taxon>
        <taxon>Strongylocentrotidae</taxon>
        <taxon>Strongylocentrotus</taxon>
    </lineage>
</organism>
<feature type="domain" description="CCHC-type" evidence="3">
    <location>
        <begin position="253"/>
        <end position="268"/>
    </location>
</feature>
<dbReference type="PANTHER" id="PTHR19963:SF30">
    <property type="entry name" value="ENDONUCLEASE_EXONUCLEASE_PHOSPHATASE DOMAIN-CONTAINING PROTEIN"/>
    <property type="match status" value="1"/>
</dbReference>
<accession>A0A7M7T2X1</accession>
<dbReference type="InterPro" id="IPR001878">
    <property type="entry name" value="Znf_CCHC"/>
</dbReference>
<dbReference type="OMA" id="RETAFRC"/>
<dbReference type="InterPro" id="IPR036875">
    <property type="entry name" value="Znf_CCHC_sf"/>
</dbReference>
<evidence type="ECO:0000256" key="2">
    <source>
        <dbReference type="SAM" id="MobiDB-lite"/>
    </source>
</evidence>
<evidence type="ECO:0000259" key="3">
    <source>
        <dbReference type="PROSITE" id="PS50158"/>
    </source>
</evidence>
<feature type="region of interest" description="Disordered" evidence="2">
    <location>
        <begin position="227"/>
        <end position="253"/>
    </location>
</feature>
<protein>
    <recommendedName>
        <fullName evidence="3">CCHC-type domain-containing protein</fullName>
    </recommendedName>
</protein>
<dbReference type="SMART" id="SM00343">
    <property type="entry name" value="ZnF_C2HC"/>
    <property type="match status" value="1"/>
</dbReference>
<dbReference type="GO" id="GO:0008270">
    <property type="term" value="F:zinc ion binding"/>
    <property type="evidence" value="ECO:0007669"/>
    <property type="project" value="UniProtKB-KW"/>
</dbReference>
<feature type="compositionally biased region" description="Basic and acidic residues" evidence="2">
    <location>
        <begin position="230"/>
        <end position="251"/>
    </location>
</feature>
<dbReference type="KEGG" id="spu:115927751"/>
<dbReference type="Pfam" id="PF00098">
    <property type="entry name" value="zf-CCHC"/>
    <property type="match status" value="1"/>
</dbReference>
<name>A0A7M7T2X1_STRPU</name>
<sequence length="347" mass="39813">MSPRKRKADLEREIRELKAELSIAKKQIGKPNDIDNDNDATTCGWEESEQRVRLLTCLRGDAADFVFQQLAPDDIADFVNLISALEHRFAARKTPSTFVSQLELRRLGQKESIADYAADIRRLTTFGYPTADAATREMIGTRHFLRGLGDSSMAMAIGMREPSTLQEAREIAERFHHLQEESGRGARQIRSVSATSEDAVNNEKYIELRRRIISIDERIEQLTKLFLQPPRDDPERPARQPREQQPRDRPPPRCYNCQKLGHLARNCRVPPQNGGQIPAPQYFSSRPNWVPQQPPQPPQWQQPLPFQPQLPQQQFPPPRQWQQRVPFQPQPPKQQAAEPARDNTSGN</sequence>
<dbReference type="InParanoid" id="A0A7M7T2X1"/>
<dbReference type="RefSeq" id="XP_030849861.1">
    <property type="nucleotide sequence ID" value="XM_030994001.1"/>
</dbReference>
<dbReference type="PROSITE" id="PS50158">
    <property type="entry name" value="ZF_CCHC"/>
    <property type="match status" value="1"/>
</dbReference>
<proteinExistence type="predicted"/>
<dbReference type="GO" id="GO:0003676">
    <property type="term" value="F:nucleic acid binding"/>
    <property type="evidence" value="ECO:0007669"/>
    <property type="project" value="InterPro"/>
</dbReference>
<evidence type="ECO:0000313" key="4">
    <source>
        <dbReference type="EnsemblMetazoa" id="XP_030849861"/>
    </source>
</evidence>
<feature type="region of interest" description="Disordered" evidence="2">
    <location>
        <begin position="268"/>
        <end position="347"/>
    </location>
</feature>
<evidence type="ECO:0000256" key="1">
    <source>
        <dbReference type="PROSITE-ProRule" id="PRU00047"/>
    </source>
</evidence>
<dbReference type="Proteomes" id="UP000007110">
    <property type="component" value="Unassembled WGS sequence"/>
</dbReference>
<keyword evidence="1" id="KW-0863">Zinc-finger</keyword>
<feature type="compositionally biased region" description="Pro residues" evidence="2">
    <location>
        <begin position="292"/>
        <end position="319"/>
    </location>
</feature>
<evidence type="ECO:0000313" key="5">
    <source>
        <dbReference type="Proteomes" id="UP000007110"/>
    </source>
</evidence>
<dbReference type="SUPFAM" id="SSF57756">
    <property type="entry name" value="Retrovirus zinc finger-like domains"/>
    <property type="match status" value="1"/>
</dbReference>
<dbReference type="GeneID" id="115927751"/>
<keyword evidence="5" id="KW-1185">Reference proteome</keyword>
<reference evidence="5" key="1">
    <citation type="submission" date="2015-02" db="EMBL/GenBank/DDBJ databases">
        <title>Genome sequencing for Strongylocentrotus purpuratus.</title>
        <authorList>
            <person name="Murali S."/>
            <person name="Liu Y."/>
            <person name="Vee V."/>
            <person name="English A."/>
            <person name="Wang M."/>
            <person name="Skinner E."/>
            <person name="Han Y."/>
            <person name="Muzny D.M."/>
            <person name="Worley K.C."/>
            <person name="Gibbs R.A."/>
        </authorList>
    </citation>
    <scope>NUCLEOTIDE SEQUENCE</scope>
</reference>
<dbReference type="AlphaFoldDB" id="A0A7M7T2X1"/>
<keyword evidence="1" id="KW-0862">Zinc</keyword>
<reference evidence="4" key="2">
    <citation type="submission" date="2021-01" db="UniProtKB">
        <authorList>
            <consortium name="EnsemblMetazoa"/>
        </authorList>
    </citation>
    <scope>IDENTIFICATION</scope>
</reference>
<dbReference type="Gene3D" id="4.10.60.10">
    <property type="entry name" value="Zinc finger, CCHC-type"/>
    <property type="match status" value="1"/>
</dbReference>
<keyword evidence="1" id="KW-0479">Metal-binding</keyword>
<dbReference type="EnsemblMetazoa" id="XM_030994001">
    <property type="protein sequence ID" value="XP_030849861"/>
    <property type="gene ID" value="LOC115927751"/>
</dbReference>
<dbReference type="OrthoDB" id="8066225at2759"/>